<accession>V2TIJ1</accession>
<dbReference type="Gene3D" id="3.30.160.880">
    <property type="entry name" value="Cell division protein ZapA protomer, N-terminal domain"/>
    <property type="match status" value="1"/>
</dbReference>
<keyword evidence="5" id="KW-1185">Reference proteome</keyword>
<dbReference type="OrthoDB" id="6717578at2"/>
<dbReference type="InterPro" id="IPR007838">
    <property type="entry name" value="Cell_div_ZapA-like"/>
</dbReference>
<name>V2TIJ1_9GAMM</name>
<evidence type="ECO:0000313" key="4">
    <source>
        <dbReference type="EMBL" id="ESK37681.1"/>
    </source>
</evidence>
<dbReference type="Pfam" id="PF05164">
    <property type="entry name" value="ZapA"/>
    <property type="match status" value="1"/>
</dbReference>
<sequence length="97" mass="11355">MSSNTPIVIELRIIEQIFRLSTTDEERSELEKAADILNQRFQEFRAKAPRIEHNKLVVMVALELMQEVLSLNKSLQQYEQCEHLLKTVLESIEKETV</sequence>
<dbReference type="SUPFAM" id="SSF102829">
    <property type="entry name" value="Cell division protein ZapA-like"/>
    <property type="match status" value="1"/>
</dbReference>
<protein>
    <submittedName>
        <fullName evidence="4">Uncharacterized protein</fullName>
    </submittedName>
</protein>
<dbReference type="Proteomes" id="UP000023785">
    <property type="component" value="Unassembled WGS sequence"/>
</dbReference>
<dbReference type="InterPro" id="IPR042233">
    <property type="entry name" value="Cell_div_ZapA_N"/>
</dbReference>
<gene>
    <name evidence="4" type="ORF">P256_02114</name>
</gene>
<reference evidence="4 5" key="1">
    <citation type="submission" date="2013-10" db="EMBL/GenBank/DDBJ databases">
        <title>The Genome Sequence of Acinetobacter nectaris CIP 110549.</title>
        <authorList>
            <consortium name="The Broad Institute Genomics Platform"/>
            <consortium name="The Broad Institute Genome Sequencing Center for Infectious Disease"/>
            <person name="Cerqueira G."/>
            <person name="Feldgarden M."/>
            <person name="Courvalin P."/>
            <person name="Grillot-Courvalin C."/>
            <person name="Clermont D."/>
            <person name="Rocha E."/>
            <person name="Yoon E.-J."/>
            <person name="Nemec A."/>
            <person name="Young S.K."/>
            <person name="Zeng Q."/>
            <person name="Gargeya S."/>
            <person name="Fitzgerald M."/>
            <person name="Abouelleil A."/>
            <person name="Alvarado L."/>
            <person name="Berlin A.M."/>
            <person name="Chapman S.B."/>
            <person name="Gainer-Dewar J."/>
            <person name="Goldberg J."/>
            <person name="Gnerre S."/>
            <person name="Griggs A."/>
            <person name="Gujja S."/>
            <person name="Hansen M."/>
            <person name="Howarth C."/>
            <person name="Imamovic A."/>
            <person name="Ireland A."/>
            <person name="Larimer J."/>
            <person name="McCowan C."/>
            <person name="Murphy C."/>
            <person name="Pearson M."/>
            <person name="Poon T.W."/>
            <person name="Priest M."/>
            <person name="Roberts A."/>
            <person name="Saif S."/>
            <person name="Shea T."/>
            <person name="Sykes S."/>
            <person name="Wortman J."/>
            <person name="Nusbaum C."/>
            <person name="Birren B."/>
        </authorList>
    </citation>
    <scope>NUCLEOTIDE SEQUENCE [LARGE SCALE GENOMIC DNA]</scope>
    <source>
        <strain evidence="4 5">CIP 110549</strain>
    </source>
</reference>
<evidence type="ECO:0000313" key="5">
    <source>
        <dbReference type="Proteomes" id="UP000023785"/>
    </source>
</evidence>
<evidence type="ECO:0000256" key="2">
    <source>
        <dbReference type="ARBA" id="ARBA00023054"/>
    </source>
</evidence>
<organism evidence="4 5">
    <name type="scientific">Acinetobacter nectaris CIP 110549</name>
    <dbReference type="NCBI Taxonomy" id="1392540"/>
    <lineage>
        <taxon>Bacteria</taxon>
        <taxon>Pseudomonadati</taxon>
        <taxon>Pseudomonadota</taxon>
        <taxon>Gammaproteobacteria</taxon>
        <taxon>Moraxellales</taxon>
        <taxon>Moraxellaceae</taxon>
        <taxon>Acinetobacter</taxon>
    </lineage>
</organism>
<proteinExistence type="inferred from homology"/>
<evidence type="ECO:0000256" key="3">
    <source>
        <dbReference type="SAM" id="Coils"/>
    </source>
</evidence>
<dbReference type="EMBL" id="AYER01000009">
    <property type="protein sequence ID" value="ESK37681.1"/>
    <property type="molecule type" value="Genomic_DNA"/>
</dbReference>
<dbReference type="STRING" id="1392540.P256_02114"/>
<dbReference type="eggNOG" id="COG3027">
    <property type="taxonomic scope" value="Bacteria"/>
</dbReference>
<evidence type="ECO:0000256" key="1">
    <source>
        <dbReference type="ARBA" id="ARBA00010074"/>
    </source>
</evidence>
<feature type="coiled-coil region" evidence="3">
    <location>
        <begin position="20"/>
        <end position="47"/>
    </location>
</feature>
<dbReference type="HOGENOM" id="CLU_116623_2_0_6"/>
<keyword evidence="2 3" id="KW-0175">Coiled coil</keyword>
<dbReference type="RefSeq" id="WP_023273727.1">
    <property type="nucleotide sequence ID" value="NZ_KI530735.1"/>
</dbReference>
<comment type="caution">
    <text evidence="4">The sequence shown here is derived from an EMBL/GenBank/DDBJ whole genome shotgun (WGS) entry which is preliminary data.</text>
</comment>
<dbReference type="PATRIC" id="fig|1392540.3.peg.2036"/>
<comment type="similarity">
    <text evidence="1">Belongs to the ZapA family. Type 1 subfamily.</text>
</comment>
<dbReference type="InterPro" id="IPR036192">
    <property type="entry name" value="Cell_div_ZapA-like_sf"/>
</dbReference>
<dbReference type="AlphaFoldDB" id="V2TIJ1"/>